<dbReference type="InterPro" id="IPR045880">
    <property type="entry name" value="ZCF37"/>
</dbReference>
<protein>
    <submittedName>
        <fullName evidence="3">Uncharacterized protein</fullName>
    </submittedName>
</protein>
<evidence type="ECO:0000313" key="3">
    <source>
        <dbReference type="EMBL" id="EPS65754.1"/>
    </source>
</evidence>
<keyword evidence="4" id="KW-1185">Reference proteome</keyword>
<gene>
    <name evidence="3" type="ORF">M569_09026</name>
</gene>
<sequence>MFICGRKSFSHQRRQEEGDGEYAHLCTTTSNNQTRRSNRNKKKKKKKNPFSDRGLDKFYALVADHDRKKQQIYREKGAQHISFIRFVYSDEVRPTVVKVKRQTKNTFSSFLRDEISVESDLSCKSHETISDDAAGIEMSSASAAGKARRKEACYHYCLPAVVILMIMVLLAINGRSFAIMFTSIAWYSVPWLIG</sequence>
<feature type="compositionally biased region" description="Basic residues" evidence="1">
    <location>
        <begin position="36"/>
        <end position="48"/>
    </location>
</feature>
<evidence type="ECO:0000256" key="2">
    <source>
        <dbReference type="SAM" id="Phobius"/>
    </source>
</evidence>
<feature type="transmembrane region" description="Helical" evidence="2">
    <location>
        <begin position="153"/>
        <end position="171"/>
    </location>
</feature>
<keyword evidence="2" id="KW-0472">Membrane</keyword>
<feature type="region of interest" description="Disordered" evidence="1">
    <location>
        <begin position="1"/>
        <end position="52"/>
    </location>
</feature>
<proteinExistence type="predicted"/>
<dbReference type="AlphaFoldDB" id="S8CFP8"/>
<reference evidence="3 4" key="1">
    <citation type="journal article" date="2013" name="BMC Genomics">
        <title>The miniature genome of a carnivorous plant Genlisea aurea contains a low number of genes and short non-coding sequences.</title>
        <authorList>
            <person name="Leushkin E.V."/>
            <person name="Sutormin R.A."/>
            <person name="Nabieva E.R."/>
            <person name="Penin A.A."/>
            <person name="Kondrashov A.S."/>
            <person name="Logacheva M.D."/>
        </authorList>
    </citation>
    <scope>NUCLEOTIDE SEQUENCE [LARGE SCALE GENOMIC DNA]</scope>
</reference>
<feature type="non-terminal residue" evidence="3">
    <location>
        <position position="194"/>
    </location>
</feature>
<dbReference type="EMBL" id="AUSU01004060">
    <property type="protein sequence ID" value="EPS65754.1"/>
    <property type="molecule type" value="Genomic_DNA"/>
</dbReference>
<keyword evidence="2" id="KW-0812">Transmembrane</keyword>
<accession>S8CFP8</accession>
<organism evidence="3 4">
    <name type="scientific">Genlisea aurea</name>
    <dbReference type="NCBI Taxonomy" id="192259"/>
    <lineage>
        <taxon>Eukaryota</taxon>
        <taxon>Viridiplantae</taxon>
        <taxon>Streptophyta</taxon>
        <taxon>Embryophyta</taxon>
        <taxon>Tracheophyta</taxon>
        <taxon>Spermatophyta</taxon>
        <taxon>Magnoliopsida</taxon>
        <taxon>eudicotyledons</taxon>
        <taxon>Gunneridae</taxon>
        <taxon>Pentapetalae</taxon>
        <taxon>asterids</taxon>
        <taxon>lamiids</taxon>
        <taxon>Lamiales</taxon>
        <taxon>Lentibulariaceae</taxon>
        <taxon>Genlisea</taxon>
    </lineage>
</organism>
<dbReference type="PANTHER" id="PTHR35275">
    <property type="entry name" value="ZCF37"/>
    <property type="match status" value="1"/>
</dbReference>
<dbReference type="Proteomes" id="UP000015453">
    <property type="component" value="Unassembled WGS sequence"/>
</dbReference>
<keyword evidence="2" id="KW-1133">Transmembrane helix</keyword>
<evidence type="ECO:0000313" key="4">
    <source>
        <dbReference type="Proteomes" id="UP000015453"/>
    </source>
</evidence>
<dbReference type="PANTHER" id="PTHR35275:SF1">
    <property type="entry name" value="OS07G0585900 PROTEIN"/>
    <property type="match status" value="1"/>
</dbReference>
<evidence type="ECO:0000256" key="1">
    <source>
        <dbReference type="SAM" id="MobiDB-lite"/>
    </source>
</evidence>
<dbReference type="OrthoDB" id="1932497at2759"/>
<comment type="caution">
    <text evidence="3">The sequence shown here is derived from an EMBL/GenBank/DDBJ whole genome shotgun (WGS) entry which is preliminary data.</text>
</comment>
<name>S8CFP8_9LAMI</name>